<evidence type="ECO:0000313" key="6">
    <source>
        <dbReference type="Proteomes" id="UP000306912"/>
    </source>
</evidence>
<dbReference type="EMBL" id="VBWP01000003">
    <property type="protein sequence ID" value="TLG75355.1"/>
    <property type="molecule type" value="Genomic_DNA"/>
</dbReference>
<dbReference type="SUPFAM" id="SSF54197">
    <property type="entry name" value="HIT-like"/>
    <property type="match status" value="1"/>
</dbReference>
<feature type="active site" description="Tele-AMP-histidine intermediate" evidence="1">
    <location>
        <position position="99"/>
    </location>
</feature>
<comment type="caution">
    <text evidence="5">The sequence shown here is derived from an EMBL/GenBank/DDBJ whole genome shotgun (WGS) entry which is preliminary data.</text>
</comment>
<dbReference type="PROSITE" id="PS51084">
    <property type="entry name" value="HIT_2"/>
    <property type="match status" value="1"/>
</dbReference>
<evidence type="ECO:0000313" key="5">
    <source>
        <dbReference type="EMBL" id="TLG75355.1"/>
    </source>
</evidence>
<feature type="domain" description="HIT" evidence="4">
    <location>
        <begin position="5"/>
        <end position="113"/>
    </location>
</feature>
<dbReference type="RefSeq" id="WP_138190562.1">
    <property type="nucleotide sequence ID" value="NZ_VBWP01000003.1"/>
</dbReference>
<protein>
    <submittedName>
        <fullName evidence="5">HIT family protein</fullName>
    </submittedName>
</protein>
<dbReference type="InterPro" id="IPR001310">
    <property type="entry name" value="Histidine_triad_HIT"/>
</dbReference>
<gene>
    <name evidence="5" type="ORF">FEZ08_04720</name>
</gene>
<dbReference type="CDD" id="cd01277">
    <property type="entry name" value="HINT_subgroup"/>
    <property type="match status" value="1"/>
</dbReference>
<evidence type="ECO:0000259" key="4">
    <source>
        <dbReference type="PROSITE" id="PS51084"/>
    </source>
</evidence>
<dbReference type="InterPro" id="IPR036265">
    <property type="entry name" value="HIT-like_sf"/>
</dbReference>
<evidence type="ECO:0000256" key="2">
    <source>
        <dbReference type="PIRSR" id="PIRSR601310-3"/>
    </source>
</evidence>
<dbReference type="InterPro" id="IPR011146">
    <property type="entry name" value="HIT-like"/>
</dbReference>
<dbReference type="Gene3D" id="3.30.428.10">
    <property type="entry name" value="HIT-like"/>
    <property type="match status" value="1"/>
</dbReference>
<dbReference type="InParanoid" id="A0A5R8QDL1"/>
<dbReference type="GO" id="GO:0009117">
    <property type="term" value="P:nucleotide metabolic process"/>
    <property type="evidence" value="ECO:0007669"/>
    <property type="project" value="TreeGrafter"/>
</dbReference>
<dbReference type="Proteomes" id="UP000306912">
    <property type="component" value="Unassembled WGS sequence"/>
</dbReference>
<feature type="short sequence motif" description="Histidine triad motif" evidence="2 3">
    <location>
        <begin position="97"/>
        <end position="101"/>
    </location>
</feature>
<keyword evidence="6" id="KW-1185">Reference proteome</keyword>
<dbReference type="AlphaFoldDB" id="A0A5R8QDL1"/>
<dbReference type="PANTHER" id="PTHR46648:SF1">
    <property type="entry name" value="ADENOSINE 5'-MONOPHOSPHORAMIDASE HNT1"/>
    <property type="match status" value="1"/>
</dbReference>
<name>A0A5R8QDL1_9FIRM</name>
<evidence type="ECO:0000256" key="3">
    <source>
        <dbReference type="PROSITE-ProRule" id="PRU00464"/>
    </source>
</evidence>
<dbReference type="InterPro" id="IPR039384">
    <property type="entry name" value="HINT"/>
</dbReference>
<accession>A0A5R8QDL1</accession>
<proteinExistence type="predicted"/>
<dbReference type="Pfam" id="PF01230">
    <property type="entry name" value="HIT"/>
    <property type="match status" value="1"/>
</dbReference>
<dbReference type="FunCoup" id="A0A5R8QDL1">
    <property type="interactions" value="323"/>
</dbReference>
<reference evidence="5 6" key="1">
    <citation type="submission" date="2019-05" db="EMBL/GenBank/DDBJ databases">
        <title>Culicoidintestinum kansasii gen. nov., sp. nov. from the gastrointestinal tract of the biting midge, Culicoides sonorensis.</title>
        <authorList>
            <person name="Neupane S."/>
            <person name="Ghosh A."/>
            <person name="Gunther S."/>
            <person name="Martin K."/>
            <person name="Zurek L."/>
        </authorList>
    </citation>
    <scope>NUCLEOTIDE SEQUENCE [LARGE SCALE GENOMIC DNA]</scope>
    <source>
        <strain evidence="5 6">CS-1</strain>
    </source>
</reference>
<evidence type="ECO:0000256" key="1">
    <source>
        <dbReference type="PIRSR" id="PIRSR601310-1"/>
    </source>
</evidence>
<dbReference type="PRINTS" id="PR00332">
    <property type="entry name" value="HISTRIAD"/>
</dbReference>
<dbReference type="GO" id="GO:0003824">
    <property type="term" value="F:catalytic activity"/>
    <property type="evidence" value="ECO:0007669"/>
    <property type="project" value="InterPro"/>
</dbReference>
<sequence length="135" mass="15206">MNDCIFCQIIEHHIPSYKIYEDEHVYAFLDISQATKGHTLVVPKKHCRNILDADPETVSQVFAAVAKIAVHLKDKLHADGINVTTNAEPSAGQVVFHWHVHILPRYNDMDGYQQIFDNTEPTTETLVALAETIAL</sequence>
<organism evidence="5 6">
    <name type="scientific">Culicoidibacter larvae</name>
    <dbReference type="NCBI Taxonomy" id="2579976"/>
    <lineage>
        <taxon>Bacteria</taxon>
        <taxon>Bacillati</taxon>
        <taxon>Bacillota</taxon>
        <taxon>Culicoidibacteria</taxon>
        <taxon>Culicoidibacterales</taxon>
        <taxon>Culicoidibacteraceae</taxon>
        <taxon>Culicoidibacter</taxon>
    </lineage>
</organism>
<dbReference type="OrthoDB" id="9784774at2"/>
<dbReference type="PANTHER" id="PTHR46648">
    <property type="entry name" value="HIT FAMILY PROTEIN 1"/>
    <property type="match status" value="1"/>
</dbReference>